<keyword evidence="6" id="KW-0804">Transcription</keyword>
<reference evidence="11 12" key="1">
    <citation type="journal article" date="2022" name="Nat. Plants">
        <title>Genomes of leafy and leafless Platanthera orchids illuminate the evolution of mycoheterotrophy.</title>
        <authorList>
            <person name="Li M.H."/>
            <person name="Liu K.W."/>
            <person name="Li Z."/>
            <person name="Lu H.C."/>
            <person name="Ye Q.L."/>
            <person name="Zhang D."/>
            <person name="Wang J.Y."/>
            <person name="Li Y.F."/>
            <person name="Zhong Z.M."/>
            <person name="Liu X."/>
            <person name="Yu X."/>
            <person name="Liu D.K."/>
            <person name="Tu X.D."/>
            <person name="Liu B."/>
            <person name="Hao Y."/>
            <person name="Liao X.Y."/>
            <person name="Jiang Y.T."/>
            <person name="Sun W.H."/>
            <person name="Chen J."/>
            <person name="Chen Y.Q."/>
            <person name="Ai Y."/>
            <person name="Zhai J.W."/>
            <person name="Wu S.S."/>
            <person name="Zhou Z."/>
            <person name="Hsiao Y.Y."/>
            <person name="Wu W.L."/>
            <person name="Chen Y.Y."/>
            <person name="Lin Y.F."/>
            <person name="Hsu J.L."/>
            <person name="Li C.Y."/>
            <person name="Wang Z.W."/>
            <person name="Zhao X."/>
            <person name="Zhong W.Y."/>
            <person name="Ma X.K."/>
            <person name="Ma L."/>
            <person name="Huang J."/>
            <person name="Chen G.Z."/>
            <person name="Huang M.Z."/>
            <person name="Huang L."/>
            <person name="Peng D.H."/>
            <person name="Luo Y.B."/>
            <person name="Zou S.Q."/>
            <person name="Chen S.P."/>
            <person name="Lan S."/>
            <person name="Tsai W.C."/>
            <person name="Van de Peer Y."/>
            <person name="Liu Z.J."/>
        </authorList>
    </citation>
    <scope>NUCLEOTIDE SEQUENCE [LARGE SCALE GENOMIC DNA]</scope>
    <source>
        <strain evidence="11">Lor287</strain>
    </source>
</reference>
<dbReference type="Pfam" id="PF05920">
    <property type="entry name" value="Homeobox_KN"/>
    <property type="match status" value="1"/>
</dbReference>
<keyword evidence="4 8" id="KW-0238">DNA-binding</keyword>
<name>A0AAP0GDX8_9ASPA</name>
<evidence type="ECO:0000256" key="4">
    <source>
        <dbReference type="ARBA" id="ARBA00023125"/>
    </source>
</evidence>
<protein>
    <submittedName>
        <fullName evidence="11">BEL1-like homeodomain protein 7</fullName>
    </submittedName>
</protein>
<evidence type="ECO:0000256" key="6">
    <source>
        <dbReference type="ARBA" id="ARBA00023163"/>
    </source>
</evidence>
<evidence type="ECO:0000256" key="1">
    <source>
        <dbReference type="ARBA" id="ARBA00004123"/>
    </source>
</evidence>
<dbReference type="InterPro" id="IPR009057">
    <property type="entry name" value="Homeodomain-like_sf"/>
</dbReference>
<dbReference type="GO" id="GO:0005634">
    <property type="term" value="C:nucleus"/>
    <property type="evidence" value="ECO:0007669"/>
    <property type="project" value="UniProtKB-SubCell"/>
</dbReference>
<dbReference type="GO" id="GO:0006355">
    <property type="term" value="P:regulation of DNA-templated transcription"/>
    <property type="evidence" value="ECO:0007669"/>
    <property type="project" value="InterPro"/>
</dbReference>
<comment type="similarity">
    <text evidence="2">Belongs to the TALE/BELL homeobox family.</text>
</comment>
<evidence type="ECO:0000256" key="8">
    <source>
        <dbReference type="PROSITE-ProRule" id="PRU00108"/>
    </source>
</evidence>
<keyword evidence="7 8" id="KW-0539">Nucleus</keyword>
<dbReference type="PROSITE" id="PS50071">
    <property type="entry name" value="HOMEOBOX_2"/>
    <property type="match status" value="1"/>
</dbReference>
<dbReference type="SUPFAM" id="SSF46689">
    <property type="entry name" value="Homeodomain-like"/>
    <property type="match status" value="1"/>
</dbReference>
<dbReference type="AlphaFoldDB" id="A0AAP0GDX8"/>
<dbReference type="SMART" id="SM00574">
    <property type="entry name" value="POX"/>
    <property type="match status" value="1"/>
</dbReference>
<evidence type="ECO:0000256" key="3">
    <source>
        <dbReference type="ARBA" id="ARBA00023015"/>
    </source>
</evidence>
<feature type="compositionally biased region" description="Basic and acidic residues" evidence="9">
    <location>
        <begin position="243"/>
        <end position="252"/>
    </location>
</feature>
<feature type="region of interest" description="Disordered" evidence="9">
    <location>
        <begin position="487"/>
        <end position="520"/>
    </location>
</feature>
<dbReference type="InterPro" id="IPR006563">
    <property type="entry name" value="POX_dom"/>
</dbReference>
<evidence type="ECO:0000313" key="11">
    <source>
        <dbReference type="EMBL" id="KAK8954055.1"/>
    </source>
</evidence>
<organism evidence="11 12">
    <name type="scientific">Platanthera zijinensis</name>
    <dbReference type="NCBI Taxonomy" id="2320716"/>
    <lineage>
        <taxon>Eukaryota</taxon>
        <taxon>Viridiplantae</taxon>
        <taxon>Streptophyta</taxon>
        <taxon>Embryophyta</taxon>
        <taxon>Tracheophyta</taxon>
        <taxon>Spermatophyta</taxon>
        <taxon>Magnoliopsida</taxon>
        <taxon>Liliopsida</taxon>
        <taxon>Asparagales</taxon>
        <taxon>Orchidaceae</taxon>
        <taxon>Orchidoideae</taxon>
        <taxon>Orchideae</taxon>
        <taxon>Orchidinae</taxon>
        <taxon>Platanthera</taxon>
    </lineage>
</organism>
<feature type="compositionally biased region" description="Low complexity" evidence="9">
    <location>
        <begin position="262"/>
        <end position="272"/>
    </location>
</feature>
<dbReference type="Gene3D" id="1.10.10.60">
    <property type="entry name" value="Homeodomain-like"/>
    <property type="match status" value="1"/>
</dbReference>
<keyword evidence="5 8" id="KW-0371">Homeobox</keyword>
<feature type="region of interest" description="Disordered" evidence="9">
    <location>
        <begin position="228"/>
        <end position="277"/>
    </location>
</feature>
<accession>A0AAP0GDX8</accession>
<dbReference type="EMBL" id="JBBWWQ010000002">
    <property type="protein sequence ID" value="KAK8954055.1"/>
    <property type="molecule type" value="Genomic_DNA"/>
</dbReference>
<dbReference type="InterPro" id="IPR008422">
    <property type="entry name" value="KN_HD"/>
</dbReference>
<feature type="domain" description="Homeobox" evidence="10">
    <location>
        <begin position="390"/>
        <end position="453"/>
    </location>
</feature>
<evidence type="ECO:0000256" key="7">
    <source>
        <dbReference type="ARBA" id="ARBA00023242"/>
    </source>
</evidence>
<sequence length="621" mass="69493">MATFYPSSTNQRDIMANLYLRDTGGHSMYHEPADSDNIVYLNYSSGPYSEGSQQNGIGFTDLVASQLGENSYSSWRDGRNEMLFMQENVGTMNGGDELLCNSVTGDPHMGIQSQLGILNEHNLSLQNSNISNVQGQGLSLSLGSQIPIHPFKYQSAGSDVSVLNSHHSGHGNCDSCRNDESRIRFPNASIWSYGGTNIRSTIIPNSKYLKTAQQLLDEVVNVQKVLKKKSDDNQSDNISSKPTCKDNDEESKSGGNTLNYMESATNSSSELSSSERQDLQNKMTKLLAMLDEVDRRYKHYYHQMQIVASSFDTIAGFGAAKPYTALALQTISRHFRSLRDAISNRIRCTRKILGEPDTSAGKGCGISRLRYIDQQTRQQRAIQQLGVMPQHAWRPQRGLPENSVTILRAWLFEHFLHPYPSDSEKLVLSRQTGLTRSQVSNWFINARVRLWKPMVEDMYKEEFGETEMDSNSSSDNATKFRDELHKNDAQEDQPNSSADKYHAKQSSHEQPGYETDMPCAASGFQNELQGHRPQSSTDIAVLQDAIRRTDENSRFIGYQMNELGRYANGGVSLTLGLQHCDNNIPGSETQQRFVPMRGEDLYNGGPLMGFGSSNMMHDFVA</sequence>
<keyword evidence="12" id="KW-1185">Reference proteome</keyword>
<dbReference type="Proteomes" id="UP001418222">
    <property type="component" value="Unassembled WGS sequence"/>
</dbReference>
<evidence type="ECO:0000256" key="9">
    <source>
        <dbReference type="SAM" id="MobiDB-lite"/>
    </source>
</evidence>
<proteinExistence type="inferred from homology"/>
<evidence type="ECO:0000313" key="12">
    <source>
        <dbReference type="Proteomes" id="UP001418222"/>
    </source>
</evidence>
<dbReference type="InterPro" id="IPR050224">
    <property type="entry name" value="TALE_homeobox"/>
</dbReference>
<evidence type="ECO:0000259" key="10">
    <source>
        <dbReference type="PROSITE" id="PS50071"/>
    </source>
</evidence>
<dbReference type="Pfam" id="PF07526">
    <property type="entry name" value="POX"/>
    <property type="match status" value="1"/>
</dbReference>
<dbReference type="PANTHER" id="PTHR11850">
    <property type="entry name" value="HOMEOBOX PROTEIN TRANSCRIPTION FACTORS"/>
    <property type="match status" value="1"/>
</dbReference>
<dbReference type="SMART" id="SM00389">
    <property type="entry name" value="HOX"/>
    <property type="match status" value="1"/>
</dbReference>
<dbReference type="InterPro" id="IPR001356">
    <property type="entry name" value="HD"/>
</dbReference>
<dbReference type="CDD" id="cd00086">
    <property type="entry name" value="homeodomain"/>
    <property type="match status" value="1"/>
</dbReference>
<keyword evidence="3" id="KW-0805">Transcription regulation</keyword>
<gene>
    <name evidence="11" type="primary">BLH7</name>
    <name evidence="11" type="ORF">KSP39_PZI002435</name>
</gene>
<dbReference type="GO" id="GO:0003677">
    <property type="term" value="F:DNA binding"/>
    <property type="evidence" value="ECO:0007669"/>
    <property type="project" value="UniProtKB-UniRule"/>
</dbReference>
<comment type="caution">
    <text evidence="11">The sequence shown here is derived from an EMBL/GenBank/DDBJ whole genome shotgun (WGS) entry which is preliminary data.</text>
</comment>
<evidence type="ECO:0000256" key="5">
    <source>
        <dbReference type="ARBA" id="ARBA00023155"/>
    </source>
</evidence>
<comment type="subcellular location">
    <subcellularLocation>
        <location evidence="1 8">Nucleus</location>
    </subcellularLocation>
</comment>
<evidence type="ECO:0000256" key="2">
    <source>
        <dbReference type="ARBA" id="ARBA00006454"/>
    </source>
</evidence>
<feature type="DNA-binding region" description="Homeobox" evidence="8">
    <location>
        <begin position="392"/>
        <end position="454"/>
    </location>
</feature>